<dbReference type="PANTHER" id="PTHR30349">
    <property type="entry name" value="PHAGE INTEGRASE-RELATED"/>
    <property type="match status" value="1"/>
</dbReference>
<gene>
    <name evidence="4" type="ORF">LL038_04680</name>
</gene>
<accession>A0AA47ELF6</accession>
<proteinExistence type="inferred from homology"/>
<dbReference type="GO" id="GO:0003677">
    <property type="term" value="F:DNA binding"/>
    <property type="evidence" value="ECO:0007669"/>
    <property type="project" value="UniProtKB-KW"/>
</dbReference>
<name>A0AA47ELF6_9CLOT</name>
<dbReference type="GO" id="GO:0006310">
    <property type="term" value="P:DNA recombination"/>
    <property type="evidence" value="ECO:0007669"/>
    <property type="project" value="InterPro"/>
</dbReference>
<comment type="similarity">
    <text evidence="1">Belongs to the 'phage' integrase family.</text>
</comment>
<dbReference type="PANTHER" id="PTHR30349:SF41">
    <property type="entry name" value="INTEGRASE_RECOMBINASE PROTEIN MJ0367-RELATED"/>
    <property type="match status" value="1"/>
</dbReference>
<dbReference type="InterPro" id="IPR050090">
    <property type="entry name" value="Tyrosine_recombinase_XerCD"/>
</dbReference>
<dbReference type="InterPro" id="IPR002104">
    <property type="entry name" value="Integrase_catalytic"/>
</dbReference>
<evidence type="ECO:0000256" key="1">
    <source>
        <dbReference type="ARBA" id="ARBA00008857"/>
    </source>
</evidence>
<evidence type="ECO:0000313" key="4">
    <source>
        <dbReference type="EMBL" id="WAG61549.1"/>
    </source>
</evidence>
<dbReference type="GO" id="GO:0015074">
    <property type="term" value="P:DNA integration"/>
    <property type="evidence" value="ECO:0007669"/>
    <property type="project" value="InterPro"/>
</dbReference>
<evidence type="ECO:0000259" key="3">
    <source>
        <dbReference type="PROSITE" id="PS51898"/>
    </source>
</evidence>
<dbReference type="Proteomes" id="UP001164733">
    <property type="component" value="Chromosome"/>
</dbReference>
<dbReference type="Pfam" id="PF00589">
    <property type="entry name" value="Phage_integrase"/>
    <property type="match status" value="1"/>
</dbReference>
<sequence length="410" mass="47264">MHFQNLEEHYHELLDFLEANHYSPSYIQKFKTVIRNILKDPKRKGRESYRGIYLEYAKGSHSEQYLRHMRTVIGALEQFDLFGKYPNGRRRHSLFGRGSYHLLNHEYQELIDFYCKTEKERGKKLTTLHSESMNAASFLYAMQKKGFESLNAFTEESVLSFFLSDEGELTKSCSYKKNIRAVFKAGISWKARECQKVLCFLPLLREIRKNIQYLTKEEVQKIRDTIDSSSSGLSKRDRAIGMLLLNTGIRGCDIVALEMNSINWTAEKIWIIQQKTEISLELPLMPIVGNAIYDYVTTERPDSGHRFLFLSETRPFTPLASRSIGSIVTKILRMVGIRQNKGDCKGTHIFRHYLASFLLGNGIPQPIISRTLGHTSPDSLEPYLKADFVNLKECALSIEKFSVAEDVFAL</sequence>
<evidence type="ECO:0000313" key="5">
    <source>
        <dbReference type="Proteomes" id="UP001164733"/>
    </source>
</evidence>
<organism evidence="4 5">
    <name type="scientific">Clostridium estertheticum</name>
    <dbReference type="NCBI Taxonomy" id="238834"/>
    <lineage>
        <taxon>Bacteria</taxon>
        <taxon>Bacillati</taxon>
        <taxon>Bacillota</taxon>
        <taxon>Clostridia</taxon>
        <taxon>Eubacteriales</taxon>
        <taxon>Clostridiaceae</taxon>
        <taxon>Clostridium</taxon>
    </lineage>
</organism>
<dbReference type="AlphaFoldDB" id="A0AA47ELF6"/>
<evidence type="ECO:0000256" key="2">
    <source>
        <dbReference type="ARBA" id="ARBA00023125"/>
    </source>
</evidence>
<protein>
    <submittedName>
        <fullName evidence="4">Tyrosine-type recombinase/integrase</fullName>
    </submittedName>
</protein>
<dbReference type="PROSITE" id="PS51898">
    <property type="entry name" value="TYR_RECOMBINASE"/>
    <property type="match status" value="1"/>
</dbReference>
<reference evidence="4" key="1">
    <citation type="submission" date="2021-11" db="EMBL/GenBank/DDBJ databases">
        <title>Clostridia strains as spoilage organisms.</title>
        <authorList>
            <person name="Wambui J."/>
            <person name="Stevens M.J.A."/>
            <person name="Stephan R."/>
        </authorList>
    </citation>
    <scope>NUCLEOTIDE SEQUENCE</scope>
    <source>
        <strain evidence="4">CF009</strain>
    </source>
</reference>
<feature type="domain" description="Tyr recombinase" evidence="3">
    <location>
        <begin position="209"/>
        <end position="396"/>
    </location>
</feature>
<dbReference type="RefSeq" id="WP_216119824.1">
    <property type="nucleotide sequence ID" value="NZ_CP086239.1"/>
</dbReference>
<dbReference type="EMBL" id="CP086239">
    <property type="protein sequence ID" value="WAG61549.1"/>
    <property type="molecule type" value="Genomic_DNA"/>
</dbReference>
<keyword evidence="2" id="KW-0238">DNA-binding</keyword>